<dbReference type="SUPFAM" id="SSF56112">
    <property type="entry name" value="Protein kinase-like (PK-like)"/>
    <property type="match status" value="1"/>
</dbReference>
<evidence type="ECO:0000256" key="5">
    <source>
        <dbReference type="ARBA" id="ARBA00022741"/>
    </source>
</evidence>
<protein>
    <recommendedName>
        <fullName evidence="2">cyclin-dependent kinase</fullName>
        <ecNumber evidence="2">2.7.11.22</ecNumber>
    </recommendedName>
</protein>
<comment type="catalytic activity">
    <reaction evidence="9">
        <text>L-seryl-[protein] + ATP = O-phospho-L-seryl-[protein] + ADP + H(+)</text>
        <dbReference type="Rhea" id="RHEA:17989"/>
        <dbReference type="Rhea" id="RHEA-COMP:9863"/>
        <dbReference type="Rhea" id="RHEA-COMP:11604"/>
        <dbReference type="ChEBI" id="CHEBI:15378"/>
        <dbReference type="ChEBI" id="CHEBI:29999"/>
        <dbReference type="ChEBI" id="CHEBI:30616"/>
        <dbReference type="ChEBI" id="CHEBI:83421"/>
        <dbReference type="ChEBI" id="CHEBI:456216"/>
        <dbReference type="EC" id="2.7.11.22"/>
    </reaction>
</comment>
<dbReference type="Pfam" id="PF00069">
    <property type="entry name" value="Pkinase"/>
    <property type="match status" value="1"/>
</dbReference>
<dbReference type="PROSITE" id="PS50011">
    <property type="entry name" value="PROTEIN_KINASE_DOM"/>
    <property type="match status" value="1"/>
</dbReference>
<comment type="caution">
    <text evidence="13">The sequence shown here is derived from an EMBL/GenBank/DDBJ whole genome shotgun (WGS) entry which is preliminary data.</text>
</comment>
<dbReference type="InterPro" id="IPR008271">
    <property type="entry name" value="Ser/Thr_kinase_AS"/>
</dbReference>
<evidence type="ECO:0000259" key="12">
    <source>
        <dbReference type="PROSITE" id="PS50011"/>
    </source>
</evidence>
<comment type="catalytic activity">
    <reaction evidence="8">
        <text>L-threonyl-[protein] + ATP = O-phospho-L-threonyl-[protein] + ADP + H(+)</text>
        <dbReference type="Rhea" id="RHEA:46608"/>
        <dbReference type="Rhea" id="RHEA-COMP:11060"/>
        <dbReference type="Rhea" id="RHEA-COMP:11605"/>
        <dbReference type="ChEBI" id="CHEBI:15378"/>
        <dbReference type="ChEBI" id="CHEBI:30013"/>
        <dbReference type="ChEBI" id="CHEBI:30616"/>
        <dbReference type="ChEBI" id="CHEBI:61977"/>
        <dbReference type="ChEBI" id="CHEBI:456216"/>
        <dbReference type="EC" id="2.7.11.22"/>
    </reaction>
</comment>
<evidence type="ECO:0000256" key="6">
    <source>
        <dbReference type="ARBA" id="ARBA00022777"/>
    </source>
</evidence>
<sequence>MAPPPAREIFDGKYVLVEGRGKIGGGAYGEVFLYRDAATGELVAVKRCRIAPSDDPGELWGERMATCAIREASVLEELKQAGGHENIIGFKGVNMIEDRSYMLLAFEYMETSLCDFMMEFHARDVYDGRVPKVLLLQMLKAVSYLHSRRIMHRDLKPANVMVDREKLRPCLLDFGLARGFNLPAQRYSPEVVTSYYRAPELLLGAKQYDAAVDMWSIGCIFAEMVNGEVLFLPRDEEPQEWAIFRIMGVPDNLPQVLNLEGTPRPNFDTRPPIPLQEVVPRLMAEPHGIDLLSRMLTYPPGERISADDALEHLYFQDLPADMRLGIS</sequence>
<dbReference type="AlphaFoldDB" id="A0A8S1JHF4"/>
<dbReference type="EC" id="2.7.11.22" evidence="2"/>
<dbReference type="GO" id="GO:0005634">
    <property type="term" value="C:nucleus"/>
    <property type="evidence" value="ECO:0007669"/>
    <property type="project" value="TreeGrafter"/>
</dbReference>
<accession>A0A8S1JHF4</accession>
<dbReference type="PANTHER" id="PTHR24056">
    <property type="entry name" value="CELL DIVISION PROTEIN KINASE"/>
    <property type="match status" value="1"/>
</dbReference>
<evidence type="ECO:0000256" key="3">
    <source>
        <dbReference type="ARBA" id="ARBA00022527"/>
    </source>
</evidence>
<evidence type="ECO:0000256" key="9">
    <source>
        <dbReference type="ARBA" id="ARBA00048367"/>
    </source>
</evidence>
<dbReference type="EMBL" id="CAJHUC010002483">
    <property type="protein sequence ID" value="CAD7703888.1"/>
    <property type="molecule type" value="Genomic_DNA"/>
</dbReference>
<dbReference type="PANTHER" id="PTHR24056:SF254">
    <property type="entry name" value="CYCLIN-DEPENDENT KINASE 2"/>
    <property type="match status" value="1"/>
</dbReference>
<dbReference type="OrthoDB" id="1732493at2759"/>
<dbReference type="GO" id="GO:0000082">
    <property type="term" value="P:G1/S transition of mitotic cell cycle"/>
    <property type="evidence" value="ECO:0007669"/>
    <property type="project" value="TreeGrafter"/>
</dbReference>
<dbReference type="InterPro" id="IPR050108">
    <property type="entry name" value="CDK"/>
</dbReference>
<dbReference type="Proteomes" id="UP000708148">
    <property type="component" value="Unassembled WGS sequence"/>
</dbReference>
<evidence type="ECO:0000313" key="13">
    <source>
        <dbReference type="EMBL" id="CAD7703888.1"/>
    </source>
</evidence>
<dbReference type="PROSITE" id="PS00107">
    <property type="entry name" value="PROTEIN_KINASE_ATP"/>
    <property type="match status" value="1"/>
</dbReference>
<dbReference type="PROSITE" id="PS00108">
    <property type="entry name" value="PROTEIN_KINASE_ST"/>
    <property type="match status" value="1"/>
</dbReference>
<evidence type="ECO:0000256" key="8">
    <source>
        <dbReference type="ARBA" id="ARBA00047811"/>
    </source>
</evidence>
<keyword evidence="4" id="KW-0808">Transferase</keyword>
<feature type="domain" description="Protein kinase" evidence="12">
    <location>
        <begin position="17"/>
        <end position="315"/>
    </location>
</feature>
<evidence type="ECO:0000256" key="7">
    <source>
        <dbReference type="ARBA" id="ARBA00022840"/>
    </source>
</evidence>
<reference evidence="13" key="1">
    <citation type="submission" date="2020-12" db="EMBL/GenBank/DDBJ databases">
        <authorList>
            <person name="Iha C."/>
        </authorList>
    </citation>
    <scope>NUCLEOTIDE SEQUENCE</scope>
</reference>
<dbReference type="GO" id="GO:0010389">
    <property type="term" value="P:regulation of G2/M transition of mitotic cell cycle"/>
    <property type="evidence" value="ECO:0007669"/>
    <property type="project" value="TreeGrafter"/>
</dbReference>
<evidence type="ECO:0000313" key="14">
    <source>
        <dbReference type="Proteomes" id="UP000708148"/>
    </source>
</evidence>
<dbReference type="SMART" id="SM00220">
    <property type="entry name" value="S_TKc"/>
    <property type="match status" value="1"/>
</dbReference>
<keyword evidence="5 10" id="KW-0547">Nucleotide-binding</keyword>
<keyword evidence="7 10" id="KW-0067">ATP-binding</keyword>
<dbReference type="GO" id="GO:0030332">
    <property type="term" value="F:cyclin binding"/>
    <property type="evidence" value="ECO:0007669"/>
    <property type="project" value="TreeGrafter"/>
</dbReference>
<evidence type="ECO:0000256" key="2">
    <source>
        <dbReference type="ARBA" id="ARBA00012425"/>
    </source>
</evidence>
<keyword evidence="6" id="KW-0418">Kinase</keyword>
<dbReference type="GO" id="GO:0005737">
    <property type="term" value="C:cytoplasm"/>
    <property type="evidence" value="ECO:0007669"/>
    <property type="project" value="TreeGrafter"/>
</dbReference>
<keyword evidence="3 11" id="KW-0723">Serine/threonine-protein kinase</keyword>
<comment type="similarity">
    <text evidence="1">Belongs to the protein kinase superfamily. CMGC Ser/Thr protein kinase family. CDC2/CDKX subfamily.</text>
</comment>
<dbReference type="GO" id="GO:0005524">
    <property type="term" value="F:ATP binding"/>
    <property type="evidence" value="ECO:0007669"/>
    <property type="project" value="UniProtKB-UniRule"/>
</dbReference>
<dbReference type="GO" id="GO:0010468">
    <property type="term" value="P:regulation of gene expression"/>
    <property type="evidence" value="ECO:0007669"/>
    <property type="project" value="TreeGrafter"/>
</dbReference>
<dbReference type="InterPro" id="IPR000719">
    <property type="entry name" value="Prot_kinase_dom"/>
</dbReference>
<dbReference type="FunFam" id="1.10.510.10:FF:000624">
    <property type="entry name" value="Mitogen-activated protein kinase"/>
    <property type="match status" value="1"/>
</dbReference>
<dbReference type="GO" id="GO:0004693">
    <property type="term" value="F:cyclin-dependent protein serine/threonine kinase activity"/>
    <property type="evidence" value="ECO:0007669"/>
    <property type="project" value="UniProtKB-EC"/>
</dbReference>
<organism evidence="13 14">
    <name type="scientific">Ostreobium quekettii</name>
    <dbReference type="NCBI Taxonomy" id="121088"/>
    <lineage>
        <taxon>Eukaryota</taxon>
        <taxon>Viridiplantae</taxon>
        <taxon>Chlorophyta</taxon>
        <taxon>core chlorophytes</taxon>
        <taxon>Ulvophyceae</taxon>
        <taxon>TCBD clade</taxon>
        <taxon>Bryopsidales</taxon>
        <taxon>Ostreobineae</taxon>
        <taxon>Ostreobiaceae</taxon>
        <taxon>Ostreobium</taxon>
    </lineage>
</organism>
<dbReference type="InterPro" id="IPR011009">
    <property type="entry name" value="Kinase-like_dom_sf"/>
</dbReference>
<dbReference type="Gene3D" id="3.30.200.20">
    <property type="entry name" value="Phosphorylase Kinase, domain 1"/>
    <property type="match status" value="1"/>
</dbReference>
<keyword evidence="14" id="KW-1185">Reference proteome</keyword>
<evidence type="ECO:0000256" key="4">
    <source>
        <dbReference type="ARBA" id="ARBA00022679"/>
    </source>
</evidence>
<evidence type="ECO:0000256" key="10">
    <source>
        <dbReference type="PROSITE-ProRule" id="PRU10141"/>
    </source>
</evidence>
<evidence type="ECO:0000256" key="11">
    <source>
        <dbReference type="RuleBase" id="RU000304"/>
    </source>
</evidence>
<feature type="binding site" evidence="10">
    <location>
        <position position="46"/>
    </location>
    <ligand>
        <name>ATP</name>
        <dbReference type="ChEBI" id="CHEBI:30616"/>
    </ligand>
</feature>
<evidence type="ECO:0000256" key="1">
    <source>
        <dbReference type="ARBA" id="ARBA00006485"/>
    </source>
</evidence>
<dbReference type="GO" id="GO:0007165">
    <property type="term" value="P:signal transduction"/>
    <property type="evidence" value="ECO:0007669"/>
    <property type="project" value="TreeGrafter"/>
</dbReference>
<dbReference type="Gene3D" id="1.10.510.10">
    <property type="entry name" value="Transferase(Phosphotransferase) domain 1"/>
    <property type="match status" value="1"/>
</dbReference>
<gene>
    <name evidence="13" type="ORF">OSTQU699_LOCUS9245</name>
</gene>
<proteinExistence type="inferred from homology"/>
<dbReference type="GO" id="GO:0000307">
    <property type="term" value="C:cyclin-dependent protein kinase holoenzyme complex"/>
    <property type="evidence" value="ECO:0007669"/>
    <property type="project" value="TreeGrafter"/>
</dbReference>
<dbReference type="InterPro" id="IPR017441">
    <property type="entry name" value="Protein_kinase_ATP_BS"/>
</dbReference>
<name>A0A8S1JHF4_9CHLO</name>